<dbReference type="InterPro" id="IPR009057">
    <property type="entry name" value="Homeodomain-like_sf"/>
</dbReference>
<dbReference type="Proteomes" id="UP001597231">
    <property type="component" value="Unassembled WGS sequence"/>
</dbReference>
<keyword evidence="1 2" id="KW-0238">DNA-binding</keyword>
<keyword evidence="5" id="KW-1185">Reference proteome</keyword>
<evidence type="ECO:0000313" key="4">
    <source>
        <dbReference type="EMBL" id="MFD1204366.1"/>
    </source>
</evidence>
<evidence type="ECO:0000256" key="1">
    <source>
        <dbReference type="ARBA" id="ARBA00023125"/>
    </source>
</evidence>
<dbReference type="PROSITE" id="PS50977">
    <property type="entry name" value="HTH_TETR_2"/>
    <property type="match status" value="1"/>
</dbReference>
<dbReference type="EMBL" id="JBHTLT010000020">
    <property type="protein sequence ID" value="MFD1204366.1"/>
    <property type="molecule type" value="Genomic_DNA"/>
</dbReference>
<feature type="DNA-binding region" description="H-T-H motif" evidence="2">
    <location>
        <begin position="32"/>
        <end position="51"/>
    </location>
</feature>
<name>A0ABW3TUB9_9BACL</name>
<accession>A0ABW3TUB9</accession>
<evidence type="ECO:0000259" key="3">
    <source>
        <dbReference type="PROSITE" id="PS50977"/>
    </source>
</evidence>
<sequence length="227" mass="26734">MSNRKIQMGRMWKYFIEATVEIIEEEGIEQVTIRKVADRAGYNSATIYNYFSEASHLIFFASMKLLKPYIDDVANYIKHGDTALDKYILAWECFCKYSFKQPSIFHAVFIMDLGDQPEKLIERYYELYPADLIHIPEELKPALFERSMSKRGQSLLQNAVDEKLIGEEQADDINEMTNLLWQGMLTNILNNRLDYNLEKAEQKTMEYIQKIIRYVSDKTQYNNAMRS</sequence>
<dbReference type="InterPro" id="IPR001647">
    <property type="entry name" value="HTH_TetR"/>
</dbReference>
<evidence type="ECO:0000256" key="2">
    <source>
        <dbReference type="PROSITE-ProRule" id="PRU00335"/>
    </source>
</evidence>
<organism evidence="4 5">
    <name type="scientific">Sporosarcina contaminans</name>
    <dbReference type="NCBI Taxonomy" id="633403"/>
    <lineage>
        <taxon>Bacteria</taxon>
        <taxon>Bacillati</taxon>
        <taxon>Bacillota</taxon>
        <taxon>Bacilli</taxon>
        <taxon>Bacillales</taxon>
        <taxon>Caryophanaceae</taxon>
        <taxon>Sporosarcina</taxon>
    </lineage>
</organism>
<reference evidence="5" key="1">
    <citation type="journal article" date="2019" name="Int. J. Syst. Evol. Microbiol.">
        <title>The Global Catalogue of Microorganisms (GCM) 10K type strain sequencing project: providing services to taxonomists for standard genome sequencing and annotation.</title>
        <authorList>
            <consortium name="The Broad Institute Genomics Platform"/>
            <consortium name="The Broad Institute Genome Sequencing Center for Infectious Disease"/>
            <person name="Wu L."/>
            <person name="Ma J."/>
        </authorList>
    </citation>
    <scope>NUCLEOTIDE SEQUENCE [LARGE SCALE GENOMIC DNA]</scope>
    <source>
        <strain evidence="5">CCUG 53915</strain>
    </source>
</reference>
<dbReference type="RefSeq" id="WP_336823239.1">
    <property type="nucleotide sequence ID" value="NZ_JBHTLT010000020.1"/>
</dbReference>
<feature type="domain" description="HTH tetR-type" evidence="3">
    <location>
        <begin position="9"/>
        <end position="69"/>
    </location>
</feature>
<comment type="caution">
    <text evidence="4">The sequence shown here is derived from an EMBL/GenBank/DDBJ whole genome shotgun (WGS) entry which is preliminary data.</text>
</comment>
<gene>
    <name evidence="4" type="ORF">ACFQ38_04385</name>
</gene>
<proteinExistence type="predicted"/>
<dbReference type="SUPFAM" id="SSF46689">
    <property type="entry name" value="Homeodomain-like"/>
    <property type="match status" value="1"/>
</dbReference>
<dbReference type="Pfam" id="PF00440">
    <property type="entry name" value="TetR_N"/>
    <property type="match status" value="1"/>
</dbReference>
<dbReference type="Gene3D" id="1.10.357.10">
    <property type="entry name" value="Tetracycline Repressor, domain 2"/>
    <property type="match status" value="1"/>
</dbReference>
<evidence type="ECO:0000313" key="5">
    <source>
        <dbReference type="Proteomes" id="UP001597231"/>
    </source>
</evidence>
<protein>
    <submittedName>
        <fullName evidence="4">TetR/AcrR family transcriptional regulator</fullName>
    </submittedName>
</protein>